<evidence type="ECO:0000256" key="10">
    <source>
        <dbReference type="PIRSR" id="PIRSR006113-1"/>
    </source>
</evidence>
<dbReference type="Proteomes" id="UP000064137">
    <property type="component" value="Chromosome"/>
</dbReference>
<dbReference type="Pfam" id="PF01242">
    <property type="entry name" value="PTPS"/>
    <property type="match status" value="1"/>
</dbReference>
<dbReference type="EC" id="4.-.-.-" evidence="9"/>
<protein>
    <recommendedName>
        <fullName evidence="3 9">6-carboxy-5,6,7,8-tetrahydropterin synthase</fullName>
        <ecNumber evidence="9">4.-.-.-</ecNumber>
    </recommendedName>
</protein>
<dbReference type="NCBIfam" id="TIGR03367">
    <property type="entry name" value="queuosine_QueD"/>
    <property type="match status" value="1"/>
</dbReference>
<evidence type="ECO:0000313" key="12">
    <source>
        <dbReference type="EMBL" id="ALZ85148.1"/>
    </source>
</evidence>
<dbReference type="InterPro" id="IPR038418">
    <property type="entry name" value="6-PTP_synth/QueD_sf"/>
</dbReference>
<evidence type="ECO:0000256" key="3">
    <source>
        <dbReference type="ARBA" id="ARBA00018141"/>
    </source>
</evidence>
<dbReference type="Gene3D" id="3.30.479.10">
    <property type="entry name" value="6-pyruvoyl tetrahydropterin synthase/QueD"/>
    <property type="match status" value="1"/>
</dbReference>
<dbReference type="EMBL" id="CP013987">
    <property type="protein sequence ID" value="ALZ85148.1"/>
    <property type="molecule type" value="Genomic_DNA"/>
</dbReference>
<dbReference type="PANTHER" id="PTHR12589:SF7">
    <property type="entry name" value="6-PYRUVOYL TETRAHYDROBIOPTERIN SYNTHASE"/>
    <property type="match status" value="1"/>
</dbReference>
<comment type="pathway">
    <text evidence="1 9">Purine metabolism; 7-cyano-7-deazaguanine biosynthesis.</text>
</comment>
<dbReference type="AlphaFoldDB" id="A0A0U4WL53"/>
<dbReference type="InterPro" id="IPR007115">
    <property type="entry name" value="6-PTP_synth/QueD"/>
</dbReference>
<comment type="cofactor">
    <cofactor evidence="9 11">
        <name>Zn(2+)</name>
        <dbReference type="ChEBI" id="CHEBI:29105"/>
    </cofactor>
    <text evidence="9 11">Binds 1 zinc ion per subunit.</text>
</comment>
<evidence type="ECO:0000313" key="13">
    <source>
        <dbReference type="Proteomes" id="UP000064137"/>
    </source>
</evidence>
<dbReference type="GO" id="GO:0070497">
    <property type="term" value="F:6-carboxytetrahydropterin synthase activity"/>
    <property type="evidence" value="ECO:0007669"/>
    <property type="project" value="UniProtKB-EC"/>
</dbReference>
<proteinExistence type="inferred from homology"/>
<evidence type="ECO:0000256" key="11">
    <source>
        <dbReference type="PIRSR" id="PIRSR006113-2"/>
    </source>
</evidence>
<evidence type="ECO:0000256" key="9">
    <source>
        <dbReference type="PIRNR" id="PIRNR006113"/>
    </source>
</evidence>
<keyword evidence="6 9" id="KW-0862">Zinc</keyword>
<dbReference type="SUPFAM" id="SSF55620">
    <property type="entry name" value="Tetrahydrobiopterin biosynthesis enzymes-like"/>
    <property type="match status" value="1"/>
</dbReference>
<feature type="binding site" evidence="11">
    <location>
        <position position="16"/>
    </location>
    <ligand>
        <name>Zn(2+)</name>
        <dbReference type="ChEBI" id="CHEBI:29105"/>
    </ligand>
</feature>
<evidence type="ECO:0000256" key="8">
    <source>
        <dbReference type="ARBA" id="ARBA00048807"/>
    </source>
</evidence>
<name>A0A0U4WL53_9PSED</name>
<keyword evidence="5 9" id="KW-0671">Queuosine biosynthesis</keyword>
<dbReference type="KEGG" id="por:APT59_13445"/>
<evidence type="ECO:0000256" key="6">
    <source>
        <dbReference type="ARBA" id="ARBA00022833"/>
    </source>
</evidence>
<feature type="binding site" evidence="11">
    <location>
        <position position="31"/>
    </location>
    <ligand>
        <name>Zn(2+)</name>
        <dbReference type="ChEBI" id="CHEBI:29105"/>
    </ligand>
</feature>
<evidence type="ECO:0000256" key="4">
    <source>
        <dbReference type="ARBA" id="ARBA00022723"/>
    </source>
</evidence>
<gene>
    <name evidence="12" type="ORF">APT59_13445</name>
</gene>
<dbReference type="PANTHER" id="PTHR12589">
    <property type="entry name" value="PYRUVOYL TETRAHYDROBIOPTERIN SYNTHASE"/>
    <property type="match status" value="1"/>
</dbReference>
<feature type="active site" description="Charge relay system" evidence="10">
    <location>
        <position position="71"/>
    </location>
</feature>
<reference evidence="12 13" key="1">
    <citation type="submission" date="2016-01" db="EMBL/GenBank/DDBJ databases">
        <title>Annotation of Pseudomonas oryzihabitans USDA-ARS-USMARC-56511.</title>
        <authorList>
            <person name="Harhay G.P."/>
            <person name="Harhay D.M."/>
            <person name="Smith T.P.L."/>
            <person name="Bono J.L."/>
            <person name="Heaton M.P."/>
            <person name="Clawson M.L."/>
            <person name="Chitko-Mckown C.G."/>
            <person name="Capik S.F."/>
            <person name="DeDonder K.D."/>
            <person name="Apley M.D."/>
            <person name="Lubbers B.V."/>
            <person name="White B.J."/>
            <person name="Larson R.L."/>
        </authorList>
    </citation>
    <scope>NUCLEOTIDE SEQUENCE [LARGE SCALE GENOMIC DNA]</scope>
    <source>
        <strain evidence="12 13">USDA-ARS-USMARC-56511</strain>
    </source>
</reference>
<feature type="active site" description="Proton acceptor" evidence="10">
    <location>
        <position position="27"/>
    </location>
</feature>
<evidence type="ECO:0000256" key="5">
    <source>
        <dbReference type="ARBA" id="ARBA00022785"/>
    </source>
</evidence>
<accession>A0A0U4WL53</accession>
<feature type="binding site" evidence="11">
    <location>
        <position position="33"/>
    </location>
    <ligand>
        <name>Zn(2+)</name>
        <dbReference type="ChEBI" id="CHEBI:29105"/>
    </ligand>
</feature>
<organism evidence="12 13">
    <name type="scientific">Pseudomonas oryzihabitans</name>
    <dbReference type="NCBI Taxonomy" id="47885"/>
    <lineage>
        <taxon>Bacteria</taxon>
        <taxon>Pseudomonadati</taxon>
        <taxon>Pseudomonadota</taxon>
        <taxon>Gammaproteobacteria</taxon>
        <taxon>Pseudomonadales</taxon>
        <taxon>Pseudomonadaceae</taxon>
        <taxon>Pseudomonas</taxon>
    </lineage>
</organism>
<comment type="catalytic activity">
    <reaction evidence="8 9">
        <text>7,8-dihydroneopterin 3'-triphosphate + H2O = 6-carboxy-5,6,7,8-tetrahydropterin + triphosphate + acetaldehyde + 2 H(+)</text>
        <dbReference type="Rhea" id="RHEA:27966"/>
        <dbReference type="ChEBI" id="CHEBI:15343"/>
        <dbReference type="ChEBI" id="CHEBI:15377"/>
        <dbReference type="ChEBI" id="CHEBI:15378"/>
        <dbReference type="ChEBI" id="CHEBI:18036"/>
        <dbReference type="ChEBI" id="CHEBI:58462"/>
        <dbReference type="ChEBI" id="CHEBI:61032"/>
        <dbReference type="EC" id="4.1.2.50"/>
    </reaction>
</comment>
<evidence type="ECO:0000256" key="2">
    <source>
        <dbReference type="ARBA" id="ARBA00008900"/>
    </source>
</evidence>
<dbReference type="PIRSF" id="PIRSF006113">
    <property type="entry name" value="PTP_synth"/>
    <property type="match status" value="1"/>
</dbReference>
<feature type="active site" description="Charge relay system" evidence="10">
    <location>
        <position position="110"/>
    </location>
</feature>
<sequence length="121" mass="13852">MVIVEIFKEFVFEAAHFLPNVPPGHKCGRLHGHSFKVGLHIEGAVDPHTGWVRDFADIKAAFKPLYERLDHHYLNDIPGLENPTSEVLARWIWQQLKPLLPELSQVRVHETCTCGCIYRGD</sequence>
<evidence type="ECO:0000256" key="1">
    <source>
        <dbReference type="ARBA" id="ARBA00005061"/>
    </source>
</evidence>
<dbReference type="FunFam" id="3.30.479.10:FF:000001">
    <property type="entry name" value="6-carboxy-5,6,7,8-tetrahydropterin synthase"/>
    <property type="match status" value="1"/>
</dbReference>
<comment type="similarity">
    <text evidence="2 9">Belongs to the PTPS family. QueD subfamily.</text>
</comment>
<evidence type="ECO:0000256" key="7">
    <source>
        <dbReference type="ARBA" id="ARBA00023239"/>
    </source>
</evidence>
<keyword evidence="7 9" id="KW-0456">Lyase</keyword>
<dbReference type="UniPathway" id="UPA00391"/>
<keyword evidence="4 9" id="KW-0479">Metal-binding</keyword>
<dbReference type="GO" id="GO:0008616">
    <property type="term" value="P:tRNA queuosine(34) biosynthetic process"/>
    <property type="evidence" value="ECO:0007669"/>
    <property type="project" value="UniProtKB-KW"/>
</dbReference>
<dbReference type="GO" id="GO:0046872">
    <property type="term" value="F:metal ion binding"/>
    <property type="evidence" value="ECO:0007669"/>
    <property type="project" value="UniProtKB-KW"/>
</dbReference>